<feature type="signal peptide" evidence="1">
    <location>
        <begin position="1"/>
        <end position="25"/>
    </location>
</feature>
<dbReference type="PROSITE" id="PS50914">
    <property type="entry name" value="BON"/>
    <property type="match status" value="3"/>
</dbReference>
<feature type="chain" id="PRO_5013553931" evidence="1">
    <location>
        <begin position="26"/>
        <end position="250"/>
    </location>
</feature>
<name>A0A2H0LSR1_9BACT</name>
<feature type="domain" description="BON" evidence="2">
    <location>
        <begin position="28"/>
        <end position="96"/>
    </location>
</feature>
<evidence type="ECO:0000256" key="1">
    <source>
        <dbReference type="SAM" id="SignalP"/>
    </source>
</evidence>
<dbReference type="InterPro" id="IPR051686">
    <property type="entry name" value="Lipoprotein_DolP"/>
</dbReference>
<dbReference type="Proteomes" id="UP000230859">
    <property type="component" value="Unassembled WGS sequence"/>
</dbReference>
<evidence type="ECO:0000313" key="4">
    <source>
        <dbReference type="Proteomes" id="UP000230859"/>
    </source>
</evidence>
<dbReference type="PANTHER" id="PTHR34606:SF15">
    <property type="entry name" value="BON DOMAIN-CONTAINING PROTEIN"/>
    <property type="match status" value="1"/>
</dbReference>
<protein>
    <submittedName>
        <fullName evidence="3">Transport-associated protein</fullName>
    </submittedName>
</protein>
<proteinExistence type="predicted"/>
<sequence length="250" mass="26781">MNSNYPRILIAAAAAVLITSAPVYASETDNRIESAANQSYVFKTYLKDDAVKATSNEGIVTLSGTVNQAAHKALAQDTVSNLPGVKEVDNRLELKSELPAENSNEWIAMKVKTSLLFHGSVSAANTEVYVEEGIVTLRGEALNQAQKELTSEYAKNIEGVKEVRNEMTIAPAVKEPEATMKEKIDDASITAQVKTALFFHRATSVNTQVETKDGIVTLGGKAANAAEKALTSKLVSDIHGVTSVINNMTV</sequence>
<comment type="caution">
    <text evidence="3">The sequence shown here is derived from an EMBL/GenBank/DDBJ whole genome shotgun (WGS) entry which is preliminary data.</text>
</comment>
<dbReference type="InterPro" id="IPR007055">
    <property type="entry name" value="BON_dom"/>
</dbReference>
<gene>
    <name evidence="3" type="ORF">COV74_00920</name>
</gene>
<dbReference type="Gene3D" id="3.30.1340.30">
    <property type="match status" value="3"/>
</dbReference>
<accession>A0A2H0LSR1</accession>
<feature type="domain" description="BON" evidence="2">
    <location>
        <begin position="103"/>
        <end position="171"/>
    </location>
</feature>
<dbReference type="SMART" id="SM00749">
    <property type="entry name" value="BON"/>
    <property type="match status" value="3"/>
</dbReference>
<dbReference type="AlphaFoldDB" id="A0A2H0LSR1"/>
<dbReference type="InterPro" id="IPR014004">
    <property type="entry name" value="Transpt-assoc_nodulatn_dom_bac"/>
</dbReference>
<organism evidence="3 4">
    <name type="scientific">Candidatus Abzuiibacterium crystallinum</name>
    <dbReference type="NCBI Taxonomy" id="1974748"/>
    <lineage>
        <taxon>Bacteria</taxon>
        <taxon>Pseudomonadati</taxon>
        <taxon>Candidatus Omnitrophota</taxon>
        <taxon>Candidatus Abzuiibacterium</taxon>
    </lineage>
</organism>
<reference evidence="3 4" key="1">
    <citation type="submission" date="2017-09" db="EMBL/GenBank/DDBJ databases">
        <title>Depth-based differentiation of microbial function through sediment-hosted aquifers and enrichment of novel symbionts in the deep terrestrial subsurface.</title>
        <authorList>
            <person name="Probst A.J."/>
            <person name="Ladd B."/>
            <person name="Jarett J.K."/>
            <person name="Geller-Mcgrath D.E."/>
            <person name="Sieber C.M."/>
            <person name="Emerson J.B."/>
            <person name="Anantharaman K."/>
            <person name="Thomas B.C."/>
            <person name="Malmstrom R."/>
            <person name="Stieglmeier M."/>
            <person name="Klingl A."/>
            <person name="Woyke T."/>
            <person name="Ryan C.M."/>
            <person name="Banfield J.F."/>
        </authorList>
    </citation>
    <scope>NUCLEOTIDE SEQUENCE [LARGE SCALE GENOMIC DNA]</scope>
    <source>
        <strain evidence="3">CG11_big_fil_rev_8_21_14_0_20_45_26</strain>
    </source>
</reference>
<evidence type="ECO:0000313" key="3">
    <source>
        <dbReference type="EMBL" id="PIQ87396.1"/>
    </source>
</evidence>
<dbReference type="EMBL" id="PCVY01000012">
    <property type="protein sequence ID" value="PIQ87396.1"/>
    <property type="molecule type" value="Genomic_DNA"/>
</dbReference>
<keyword evidence="1" id="KW-0732">Signal</keyword>
<dbReference type="PANTHER" id="PTHR34606">
    <property type="entry name" value="BON DOMAIN-CONTAINING PROTEIN"/>
    <property type="match status" value="1"/>
</dbReference>
<feature type="domain" description="BON" evidence="2">
    <location>
        <begin position="185"/>
        <end position="250"/>
    </location>
</feature>
<evidence type="ECO:0000259" key="2">
    <source>
        <dbReference type="PROSITE" id="PS50914"/>
    </source>
</evidence>
<dbReference type="Pfam" id="PF04972">
    <property type="entry name" value="BON"/>
    <property type="match status" value="3"/>
</dbReference>